<proteinExistence type="predicted"/>
<dbReference type="Pfam" id="PF01610">
    <property type="entry name" value="DDE_Tnp_ISL3"/>
    <property type="match status" value="1"/>
</dbReference>
<sequence>MDMTIATLKRHEVAVTSPYSNGPIEGVNHLIKPLKRSCFGFKNQLNFFKRIYQITA</sequence>
<gene>
    <name evidence="2" type="ORF">FC82_GL001441</name>
</gene>
<dbReference type="PATRIC" id="fig|1423733.4.peg.1512"/>
<protein>
    <recommendedName>
        <fullName evidence="1">Transposase IS204/IS1001/IS1096/IS1165 DDE domain-containing protein</fullName>
    </recommendedName>
</protein>
<organism evidence="2 3">
    <name type="scientific">Secundilactobacillus collinoides DSM 20515 = JCM 1123</name>
    <dbReference type="NCBI Taxonomy" id="1423733"/>
    <lineage>
        <taxon>Bacteria</taxon>
        <taxon>Bacillati</taxon>
        <taxon>Bacillota</taxon>
        <taxon>Bacilli</taxon>
        <taxon>Lactobacillales</taxon>
        <taxon>Lactobacillaceae</taxon>
        <taxon>Secundilactobacillus</taxon>
    </lineage>
</organism>
<reference evidence="2 3" key="1">
    <citation type="journal article" date="2015" name="Genome Announc.">
        <title>Expanding the biotechnology potential of lactobacilli through comparative genomics of 213 strains and associated genera.</title>
        <authorList>
            <person name="Sun Z."/>
            <person name="Harris H.M."/>
            <person name="McCann A."/>
            <person name="Guo C."/>
            <person name="Argimon S."/>
            <person name="Zhang W."/>
            <person name="Yang X."/>
            <person name="Jeffery I.B."/>
            <person name="Cooney J.C."/>
            <person name="Kagawa T.F."/>
            <person name="Liu W."/>
            <person name="Song Y."/>
            <person name="Salvetti E."/>
            <person name="Wrobel A."/>
            <person name="Rasinkangas P."/>
            <person name="Parkhill J."/>
            <person name="Rea M.C."/>
            <person name="O'Sullivan O."/>
            <person name="Ritari J."/>
            <person name="Douillard F.P."/>
            <person name="Paul Ross R."/>
            <person name="Yang R."/>
            <person name="Briner A.E."/>
            <person name="Felis G.E."/>
            <person name="de Vos W.M."/>
            <person name="Barrangou R."/>
            <person name="Klaenhammer T.R."/>
            <person name="Caufield P.W."/>
            <person name="Cui Y."/>
            <person name="Zhang H."/>
            <person name="O'Toole P.W."/>
        </authorList>
    </citation>
    <scope>NUCLEOTIDE SEQUENCE [LARGE SCALE GENOMIC DNA]</scope>
    <source>
        <strain evidence="2 3">DSM 20515</strain>
    </source>
</reference>
<evidence type="ECO:0000313" key="2">
    <source>
        <dbReference type="EMBL" id="KRM76476.1"/>
    </source>
</evidence>
<dbReference type="Proteomes" id="UP000051845">
    <property type="component" value="Unassembled WGS sequence"/>
</dbReference>
<dbReference type="AlphaFoldDB" id="A0A0R2BLN1"/>
<dbReference type="EMBL" id="AYYR01000025">
    <property type="protein sequence ID" value="KRM76476.1"/>
    <property type="molecule type" value="Genomic_DNA"/>
</dbReference>
<comment type="caution">
    <text evidence="2">The sequence shown here is derived from an EMBL/GenBank/DDBJ whole genome shotgun (WGS) entry which is preliminary data.</text>
</comment>
<name>A0A0R2BLN1_SECCO</name>
<evidence type="ECO:0000313" key="3">
    <source>
        <dbReference type="Proteomes" id="UP000051845"/>
    </source>
</evidence>
<dbReference type="InterPro" id="IPR002560">
    <property type="entry name" value="Transposase_DDE"/>
</dbReference>
<evidence type="ECO:0000259" key="1">
    <source>
        <dbReference type="Pfam" id="PF01610"/>
    </source>
</evidence>
<feature type="domain" description="Transposase IS204/IS1001/IS1096/IS1165 DDE" evidence="1">
    <location>
        <begin position="5"/>
        <end position="51"/>
    </location>
</feature>
<accession>A0A0R2BLN1</accession>